<name>A0A5M3MXR8_CONPW</name>
<dbReference type="CDD" id="cd01448">
    <property type="entry name" value="TST_Repeat_1"/>
    <property type="match status" value="1"/>
</dbReference>
<accession>A0A5M3MXR8</accession>
<dbReference type="EMBL" id="JH711575">
    <property type="protein sequence ID" value="EIW83574.1"/>
    <property type="molecule type" value="Genomic_DNA"/>
</dbReference>
<feature type="domain" description="Rhodanese" evidence="3">
    <location>
        <begin position="184"/>
        <end position="315"/>
    </location>
</feature>
<dbReference type="InterPro" id="IPR001763">
    <property type="entry name" value="Rhodanese-like_dom"/>
</dbReference>
<dbReference type="GO" id="GO:0004792">
    <property type="term" value="F:thiosulfate-cyanide sulfurtransferase activity"/>
    <property type="evidence" value="ECO:0007669"/>
    <property type="project" value="TreeGrafter"/>
</dbReference>
<dbReference type="PANTHER" id="PTHR11364:SF27">
    <property type="entry name" value="SULFURTRANSFERASE"/>
    <property type="match status" value="1"/>
</dbReference>
<evidence type="ECO:0000256" key="2">
    <source>
        <dbReference type="ARBA" id="ARBA00022737"/>
    </source>
</evidence>
<dbReference type="InterPro" id="IPR036873">
    <property type="entry name" value="Rhodanese-like_dom_sf"/>
</dbReference>
<sequence length="316" mass="34251">MASSSASMPFLVSPAELKTLQDAGDVVVLDVSWYLPVEGRDPVKEYNEKRIPDAQLLDLDEVATIASVEGISLKHMMPDGPTFAEACSKFGISPTTYVVFYDSRGVYSSPRALFMFRSFGHEKSSVLDGGIPRWEVEGFPMETSSPKVPSKTTYPIPSMDASIIRNYDQMFSLASCDLQAIPEVVLDARPKGRFDGVDPEPRPIIPSGHMPNSTSLPFSLFLSTNDVPPSFSSIPAPTYTTVLPPAEIRAALESAVGPDVAAAVVRKERPVVVTCGSGMTAGTVWLGLQLLGIDKMGFYDESWTGYVIHQGKHIKA</sequence>
<dbReference type="GO" id="GO:0005739">
    <property type="term" value="C:mitochondrion"/>
    <property type="evidence" value="ECO:0007669"/>
    <property type="project" value="TreeGrafter"/>
</dbReference>
<evidence type="ECO:0000256" key="1">
    <source>
        <dbReference type="ARBA" id="ARBA00022679"/>
    </source>
</evidence>
<comment type="caution">
    <text evidence="4">The sequence shown here is derived from an EMBL/GenBank/DDBJ whole genome shotgun (WGS) entry which is preliminary data.</text>
</comment>
<dbReference type="KEGG" id="cput:CONPUDRAFT_80257"/>
<keyword evidence="5" id="KW-1185">Reference proteome</keyword>
<evidence type="ECO:0000313" key="4">
    <source>
        <dbReference type="EMBL" id="EIW83574.1"/>
    </source>
</evidence>
<reference evidence="5" key="1">
    <citation type="journal article" date="2012" name="Science">
        <title>The Paleozoic origin of enzymatic lignin decomposition reconstructed from 31 fungal genomes.</title>
        <authorList>
            <person name="Floudas D."/>
            <person name="Binder M."/>
            <person name="Riley R."/>
            <person name="Barry K."/>
            <person name="Blanchette R.A."/>
            <person name="Henrissat B."/>
            <person name="Martinez A.T."/>
            <person name="Otillar R."/>
            <person name="Spatafora J.W."/>
            <person name="Yadav J.S."/>
            <person name="Aerts A."/>
            <person name="Benoit I."/>
            <person name="Boyd A."/>
            <person name="Carlson A."/>
            <person name="Copeland A."/>
            <person name="Coutinho P.M."/>
            <person name="de Vries R.P."/>
            <person name="Ferreira P."/>
            <person name="Findley K."/>
            <person name="Foster B."/>
            <person name="Gaskell J."/>
            <person name="Glotzer D."/>
            <person name="Gorecki P."/>
            <person name="Heitman J."/>
            <person name="Hesse C."/>
            <person name="Hori C."/>
            <person name="Igarashi K."/>
            <person name="Jurgens J.A."/>
            <person name="Kallen N."/>
            <person name="Kersten P."/>
            <person name="Kohler A."/>
            <person name="Kuees U."/>
            <person name="Kumar T.K.A."/>
            <person name="Kuo A."/>
            <person name="LaButti K."/>
            <person name="Larrondo L.F."/>
            <person name="Lindquist E."/>
            <person name="Ling A."/>
            <person name="Lombard V."/>
            <person name="Lucas S."/>
            <person name="Lundell T."/>
            <person name="Martin R."/>
            <person name="McLaughlin D.J."/>
            <person name="Morgenstern I."/>
            <person name="Morin E."/>
            <person name="Murat C."/>
            <person name="Nagy L.G."/>
            <person name="Nolan M."/>
            <person name="Ohm R.A."/>
            <person name="Patyshakuliyeva A."/>
            <person name="Rokas A."/>
            <person name="Ruiz-Duenas F.J."/>
            <person name="Sabat G."/>
            <person name="Salamov A."/>
            <person name="Samejima M."/>
            <person name="Schmutz J."/>
            <person name="Slot J.C."/>
            <person name="St John F."/>
            <person name="Stenlid J."/>
            <person name="Sun H."/>
            <person name="Sun S."/>
            <person name="Syed K."/>
            <person name="Tsang A."/>
            <person name="Wiebenga A."/>
            <person name="Young D."/>
            <person name="Pisabarro A."/>
            <person name="Eastwood D.C."/>
            <person name="Martin F."/>
            <person name="Cullen D."/>
            <person name="Grigoriev I.V."/>
            <person name="Hibbett D.S."/>
        </authorList>
    </citation>
    <scope>NUCLEOTIDE SEQUENCE [LARGE SCALE GENOMIC DNA]</scope>
    <source>
        <strain evidence="5">RWD-64-598 SS2</strain>
    </source>
</reference>
<gene>
    <name evidence="4" type="ORF">CONPUDRAFT_80257</name>
</gene>
<dbReference type="Pfam" id="PF00581">
    <property type="entry name" value="Rhodanese"/>
    <property type="match status" value="2"/>
</dbReference>
<keyword evidence="1" id="KW-0808">Transferase</keyword>
<dbReference type="RefSeq" id="XP_007765451.1">
    <property type="nucleotide sequence ID" value="XM_007767261.1"/>
</dbReference>
<keyword evidence="2" id="KW-0677">Repeat</keyword>
<dbReference type="OMA" id="RPFIAYC"/>
<protein>
    <submittedName>
        <fullName evidence="4">Rhodanese-like protein</fullName>
    </submittedName>
</protein>
<dbReference type="CDD" id="cd01449">
    <property type="entry name" value="TST_Repeat_2"/>
    <property type="match status" value="1"/>
</dbReference>
<dbReference type="SUPFAM" id="SSF52821">
    <property type="entry name" value="Rhodanese/Cell cycle control phosphatase"/>
    <property type="match status" value="2"/>
</dbReference>
<feature type="domain" description="Rhodanese" evidence="3">
    <location>
        <begin position="22"/>
        <end position="143"/>
    </location>
</feature>
<proteinExistence type="predicted"/>
<organism evidence="4 5">
    <name type="scientific">Coniophora puteana (strain RWD-64-598)</name>
    <name type="common">Brown rot fungus</name>
    <dbReference type="NCBI Taxonomy" id="741705"/>
    <lineage>
        <taxon>Eukaryota</taxon>
        <taxon>Fungi</taxon>
        <taxon>Dikarya</taxon>
        <taxon>Basidiomycota</taxon>
        <taxon>Agaricomycotina</taxon>
        <taxon>Agaricomycetes</taxon>
        <taxon>Agaricomycetidae</taxon>
        <taxon>Boletales</taxon>
        <taxon>Coniophorineae</taxon>
        <taxon>Coniophoraceae</taxon>
        <taxon>Coniophora</taxon>
    </lineage>
</organism>
<evidence type="ECO:0000313" key="5">
    <source>
        <dbReference type="Proteomes" id="UP000053558"/>
    </source>
</evidence>
<dbReference type="SMART" id="SM00450">
    <property type="entry name" value="RHOD"/>
    <property type="match status" value="2"/>
</dbReference>
<dbReference type="InterPro" id="IPR045078">
    <property type="entry name" value="TST/MPST-like"/>
</dbReference>
<dbReference type="Gene3D" id="3.40.250.10">
    <property type="entry name" value="Rhodanese-like domain"/>
    <property type="match status" value="2"/>
</dbReference>
<evidence type="ECO:0000259" key="3">
    <source>
        <dbReference type="PROSITE" id="PS50206"/>
    </source>
</evidence>
<dbReference type="PANTHER" id="PTHR11364">
    <property type="entry name" value="THIOSULFATE SULFERTANSFERASE"/>
    <property type="match status" value="1"/>
</dbReference>
<dbReference type="AlphaFoldDB" id="A0A5M3MXR8"/>
<dbReference type="PROSITE" id="PS50206">
    <property type="entry name" value="RHODANESE_3"/>
    <property type="match status" value="2"/>
</dbReference>
<dbReference type="Proteomes" id="UP000053558">
    <property type="component" value="Unassembled WGS sequence"/>
</dbReference>
<dbReference type="GeneID" id="19210062"/>
<dbReference type="OrthoDB" id="270167at2759"/>